<name>A0A363NPS1_9SPHI</name>
<protein>
    <recommendedName>
        <fullName evidence="3">Outer membrane insertion C-signal</fullName>
    </recommendedName>
</protein>
<keyword evidence="2" id="KW-1185">Reference proteome</keyword>
<evidence type="ECO:0000313" key="2">
    <source>
        <dbReference type="Proteomes" id="UP000250831"/>
    </source>
</evidence>
<comment type="caution">
    <text evidence="1">The sequence shown here is derived from an EMBL/GenBank/DDBJ whole genome shotgun (WGS) entry which is preliminary data.</text>
</comment>
<dbReference type="AlphaFoldDB" id="A0A363NPS1"/>
<dbReference type="Proteomes" id="UP000250831">
    <property type="component" value="Unassembled WGS sequence"/>
</dbReference>
<evidence type="ECO:0000313" key="1">
    <source>
        <dbReference type="EMBL" id="PUV22792.1"/>
    </source>
</evidence>
<reference evidence="1 2" key="1">
    <citation type="submission" date="2018-04" db="EMBL/GenBank/DDBJ databases">
        <title>Sphingobacterium sp. M46 Genome.</title>
        <authorList>
            <person name="Cheng J."/>
            <person name="Li Y."/>
        </authorList>
    </citation>
    <scope>NUCLEOTIDE SEQUENCE [LARGE SCALE GENOMIC DNA]</scope>
    <source>
        <strain evidence="1 2">M46</strain>
    </source>
</reference>
<dbReference type="EMBL" id="QCXX01000006">
    <property type="protein sequence ID" value="PUV22792.1"/>
    <property type="molecule type" value="Genomic_DNA"/>
</dbReference>
<gene>
    <name evidence="1" type="ORF">DCO56_20550</name>
</gene>
<sequence>MLHVLSLAAYSQQPPVKASLFEGILVAGYADHGAYINCTGPAVKYNFAKKGAVMLGLLPTLKLKDDKVEEGRPKNSWITPTLGVGLTLVSGHMAIQLLAFYNAKTSTSDGKWKLGIGMGYKF</sequence>
<proteinExistence type="predicted"/>
<dbReference type="OrthoDB" id="1267278at2"/>
<accession>A0A363NPS1</accession>
<evidence type="ECO:0008006" key="3">
    <source>
        <dbReference type="Google" id="ProtNLM"/>
    </source>
</evidence>
<organism evidence="1 2">
    <name type="scientific">Sphingobacterium athyrii</name>
    <dbReference type="NCBI Taxonomy" id="2152717"/>
    <lineage>
        <taxon>Bacteria</taxon>
        <taxon>Pseudomonadati</taxon>
        <taxon>Bacteroidota</taxon>
        <taxon>Sphingobacteriia</taxon>
        <taxon>Sphingobacteriales</taxon>
        <taxon>Sphingobacteriaceae</taxon>
        <taxon>Sphingobacterium</taxon>
    </lineage>
</organism>